<evidence type="ECO:0000313" key="1">
    <source>
        <dbReference type="EMBL" id="MFC7333898.1"/>
    </source>
</evidence>
<dbReference type="RefSeq" id="WP_377359274.1">
    <property type="nucleotide sequence ID" value="NZ_JBHTCM010000010.1"/>
</dbReference>
<reference evidence="2" key="1">
    <citation type="journal article" date="2019" name="Int. J. Syst. Evol. Microbiol.">
        <title>The Global Catalogue of Microorganisms (GCM) 10K type strain sequencing project: providing services to taxonomists for standard genome sequencing and annotation.</title>
        <authorList>
            <consortium name="The Broad Institute Genomics Platform"/>
            <consortium name="The Broad Institute Genome Sequencing Center for Infectious Disease"/>
            <person name="Wu L."/>
            <person name="Ma J."/>
        </authorList>
    </citation>
    <scope>NUCLEOTIDE SEQUENCE [LARGE SCALE GENOMIC DNA]</scope>
    <source>
        <strain evidence="2">CGMCC 1.16275</strain>
    </source>
</reference>
<gene>
    <name evidence="1" type="ORF">ACFQPS_12060</name>
</gene>
<sequence length="82" mass="8677">MMPGPPVSEALAIQAGALPAAERRILDCLGAAVVIAWSQLPTDVQRTLFRLASAPDGEGAPGELPARIARFLHDHKDDADHL</sequence>
<keyword evidence="2" id="KW-1185">Reference proteome</keyword>
<accession>A0ABW2KXP4</accession>
<comment type="caution">
    <text evidence="1">The sequence shown here is derived from an EMBL/GenBank/DDBJ whole genome shotgun (WGS) entry which is preliminary data.</text>
</comment>
<evidence type="ECO:0000313" key="2">
    <source>
        <dbReference type="Proteomes" id="UP001596456"/>
    </source>
</evidence>
<name>A0ABW2KXP4_9PROT</name>
<protein>
    <submittedName>
        <fullName evidence="1">Uncharacterized protein</fullName>
    </submittedName>
</protein>
<dbReference type="Proteomes" id="UP001596456">
    <property type="component" value="Unassembled WGS sequence"/>
</dbReference>
<organism evidence="1 2">
    <name type="scientific">Rhodocista pekingensis</name>
    <dbReference type="NCBI Taxonomy" id="201185"/>
    <lineage>
        <taxon>Bacteria</taxon>
        <taxon>Pseudomonadati</taxon>
        <taxon>Pseudomonadota</taxon>
        <taxon>Alphaproteobacteria</taxon>
        <taxon>Rhodospirillales</taxon>
        <taxon>Azospirillaceae</taxon>
        <taxon>Rhodocista</taxon>
    </lineage>
</organism>
<dbReference type="EMBL" id="JBHTCM010000010">
    <property type="protein sequence ID" value="MFC7333898.1"/>
    <property type="molecule type" value="Genomic_DNA"/>
</dbReference>
<proteinExistence type="predicted"/>